<protein>
    <recommendedName>
        <fullName evidence="3">Glycosyltransferase 2-like domain-containing protein</fullName>
    </recommendedName>
</protein>
<name>A0A1G1Y1T8_9BACT</name>
<evidence type="ECO:0000313" key="1">
    <source>
        <dbReference type="EMBL" id="OGY46295.1"/>
    </source>
</evidence>
<organism evidence="1 2">
    <name type="scientific">Candidatus Buchananbacteria bacterium RIFCSPHIGHO2_01_FULL_47_11b</name>
    <dbReference type="NCBI Taxonomy" id="1797537"/>
    <lineage>
        <taxon>Bacteria</taxon>
        <taxon>Candidatus Buchananiibacteriota</taxon>
    </lineage>
</organism>
<evidence type="ECO:0008006" key="3">
    <source>
        <dbReference type="Google" id="ProtNLM"/>
    </source>
</evidence>
<dbReference type="EMBL" id="MHIG01000034">
    <property type="protein sequence ID" value="OGY46295.1"/>
    <property type="molecule type" value="Genomic_DNA"/>
</dbReference>
<evidence type="ECO:0000313" key="2">
    <source>
        <dbReference type="Proteomes" id="UP000178385"/>
    </source>
</evidence>
<comment type="caution">
    <text evidence="1">The sequence shown here is derived from an EMBL/GenBank/DDBJ whole genome shotgun (WGS) entry which is preliminary data.</text>
</comment>
<proteinExistence type="predicted"/>
<accession>A0A1G1Y1T8</accession>
<reference evidence="1 2" key="1">
    <citation type="journal article" date="2016" name="Nat. Commun.">
        <title>Thousands of microbial genomes shed light on interconnected biogeochemical processes in an aquifer system.</title>
        <authorList>
            <person name="Anantharaman K."/>
            <person name="Brown C.T."/>
            <person name="Hug L.A."/>
            <person name="Sharon I."/>
            <person name="Castelle C.J."/>
            <person name="Probst A.J."/>
            <person name="Thomas B.C."/>
            <person name="Singh A."/>
            <person name="Wilkins M.J."/>
            <person name="Karaoz U."/>
            <person name="Brodie E.L."/>
            <person name="Williams K.H."/>
            <person name="Hubbard S.S."/>
            <person name="Banfield J.F."/>
        </authorList>
    </citation>
    <scope>NUCLEOTIDE SEQUENCE [LARGE SCALE GENOMIC DNA]</scope>
</reference>
<dbReference type="Proteomes" id="UP000178385">
    <property type="component" value="Unassembled WGS sequence"/>
</dbReference>
<gene>
    <name evidence="1" type="ORF">A2840_02405</name>
</gene>
<sequence length="81" mass="9161">MKLTDACAGYKLFPAAAAPLWRTGRFDSDIRFAGALAQHGFTIAEVPIHYRPRAWNEGKKIRYHDGLRAIVAIVADWLRHL</sequence>
<dbReference type="AlphaFoldDB" id="A0A1G1Y1T8"/>